<protein>
    <recommendedName>
        <fullName evidence="3">YqcI/YcgG family protein</fullName>
    </recommendedName>
</protein>
<dbReference type="OrthoDB" id="112290at2"/>
<dbReference type="PANTHER" id="PTHR40045">
    <property type="entry name" value="YCGG FAMILY PROTEIN"/>
    <property type="match status" value="1"/>
</dbReference>
<dbReference type="EMBL" id="FOOG01000013">
    <property type="protein sequence ID" value="SFF91309.1"/>
    <property type="molecule type" value="Genomic_DNA"/>
</dbReference>
<dbReference type="InterPro" id="IPR014988">
    <property type="entry name" value="Uncharacterised_YqcI/YcgG"/>
</dbReference>
<gene>
    <name evidence="1" type="ORF">SAMN05216353_11372</name>
</gene>
<sequence length="248" mass="29007">MKLLTKTWIEEHISHLDSWKQNAFKDFSTMMNEKENLYPCVPGKQGFNSNSLRFGFADSPDSPHACKQASDYLRQYSKVSRVTGKYASLVLFFNTEKQEGNIEYYQALFWKILNHIHAYDEKSWPGHIPLDPVQSAWEFCFHGEPYFVFCATPAHLNRKSRFFPYLLLAFQPRFVFDEINSETSQGRKLKNIIRTRLKNYDNSPIHPDLKWYGEEGNLEWKQYFLKDDNSSLSKCPFSGNKQSPSAGE</sequence>
<dbReference type="PANTHER" id="PTHR40045:SF1">
    <property type="entry name" value="YQCI_YCGG FAMILY PROTEIN"/>
    <property type="match status" value="1"/>
</dbReference>
<dbReference type="Pfam" id="PF08892">
    <property type="entry name" value="YqcI_YcgG"/>
    <property type="match status" value="1"/>
</dbReference>
<dbReference type="RefSeq" id="WP_089751799.1">
    <property type="nucleotide sequence ID" value="NZ_FOOG01000013.1"/>
</dbReference>
<dbReference type="Proteomes" id="UP000198897">
    <property type="component" value="Unassembled WGS sequence"/>
</dbReference>
<accession>A0A1I2MKS9</accession>
<evidence type="ECO:0000313" key="1">
    <source>
        <dbReference type="EMBL" id="SFF91309.1"/>
    </source>
</evidence>
<dbReference type="AlphaFoldDB" id="A0A1I2MKS9"/>
<proteinExistence type="predicted"/>
<reference evidence="2" key="1">
    <citation type="submission" date="2016-10" db="EMBL/GenBank/DDBJ databases">
        <authorList>
            <person name="Varghese N."/>
            <person name="Submissions S."/>
        </authorList>
    </citation>
    <scope>NUCLEOTIDE SEQUENCE [LARGE SCALE GENOMIC DNA]</scope>
    <source>
        <strain evidence="2">FP5</strain>
    </source>
</reference>
<name>A0A1I2MKS9_9BACI</name>
<organism evidence="1 2">
    <name type="scientific">Halobacillus alkaliphilus</name>
    <dbReference type="NCBI Taxonomy" id="396056"/>
    <lineage>
        <taxon>Bacteria</taxon>
        <taxon>Bacillati</taxon>
        <taxon>Bacillota</taxon>
        <taxon>Bacilli</taxon>
        <taxon>Bacillales</taxon>
        <taxon>Bacillaceae</taxon>
        <taxon>Halobacillus</taxon>
    </lineage>
</organism>
<keyword evidence="2" id="KW-1185">Reference proteome</keyword>
<evidence type="ECO:0008006" key="3">
    <source>
        <dbReference type="Google" id="ProtNLM"/>
    </source>
</evidence>
<evidence type="ECO:0000313" key="2">
    <source>
        <dbReference type="Proteomes" id="UP000198897"/>
    </source>
</evidence>